<keyword evidence="6" id="KW-1133">Transmembrane helix</keyword>
<dbReference type="Pfam" id="PF00153">
    <property type="entry name" value="Mito_carr"/>
    <property type="match status" value="3"/>
</dbReference>
<dbReference type="Gene3D" id="1.50.40.10">
    <property type="entry name" value="Mitochondrial carrier domain"/>
    <property type="match status" value="2"/>
</dbReference>
<comment type="subcellular location">
    <subcellularLocation>
        <location evidence="1">Mitochondrion membrane</location>
        <topology evidence="1">Multi-pass membrane protein</topology>
    </subcellularLocation>
</comment>
<feature type="region of interest" description="Disordered" evidence="11">
    <location>
        <begin position="1"/>
        <end position="26"/>
    </location>
</feature>
<dbReference type="InterPro" id="IPR018108">
    <property type="entry name" value="MCP_transmembrane"/>
</dbReference>
<dbReference type="GO" id="GO:0031966">
    <property type="term" value="C:mitochondrial membrane"/>
    <property type="evidence" value="ECO:0007669"/>
    <property type="project" value="UniProtKB-SubCell"/>
</dbReference>
<dbReference type="InterPro" id="IPR023395">
    <property type="entry name" value="MCP_dom_sf"/>
</dbReference>
<keyword evidence="5" id="KW-0677">Repeat</keyword>
<evidence type="ECO:0000256" key="8">
    <source>
        <dbReference type="ARBA" id="ARBA00023136"/>
    </source>
</evidence>
<comment type="caution">
    <text evidence="12">The sequence shown here is derived from an EMBL/GenBank/DDBJ whole genome shotgun (WGS) entry which is preliminary data.</text>
</comment>
<reference evidence="12" key="1">
    <citation type="submission" date="2020-07" db="EMBL/GenBank/DDBJ databases">
        <title>Draft Genome Sequence of a Deep-Sea Yeast, Naganishia (Cryptococcus) liquefaciens strain N6.</title>
        <authorList>
            <person name="Han Y.W."/>
            <person name="Kajitani R."/>
            <person name="Morimoto H."/>
            <person name="Parhat M."/>
            <person name="Tsubouchi H."/>
            <person name="Bakenova O."/>
            <person name="Ogata M."/>
            <person name="Argunhan B."/>
            <person name="Aoki R."/>
            <person name="Kajiwara S."/>
            <person name="Itoh T."/>
            <person name="Iwasaki H."/>
        </authorList>
    </citation>
    <scope>NUCLEOTIDE SEQUENCE</scope>
    <source>
        <strain evidence="12">N6</strain>
    </source>
</reference>
<dbReference type="Proteomes" id="UP000620104">
    <property type="component" value="Unassembled WGS sequence"/>
</dbReference>
<evidence type="ECO:0000256" key="9">
    <source>
        <dbReference type="PROSITE-ProRule" id="PRU00282"/>
    </source>
</evidence>
<keyword evidence="4 9" id="KW-0812">Transmembrane</keyword>
<evidence type="ECO:0000256" key="6">
    <source>
        <dbReference type="ARBA" id="ARBA00022989"/>
    </source>
</evidence>
<organism evidence="12 13">
    <name type="scientific">Naganishia liquefaciens</name>
    <dbReference type="NCBI Taxonomy" id="104408"/>
    <lineage>
        <taxon>Eukaryota</taxon>
        <taxon>Fungi</taxon>
        <taxon>Dikarya</taxon>
        <taxon>Basidiomycota</taxon>
        <taxon>Agaricomycotina</taxon>
        <taxon>Tremellomycetes</taxon>
        <taxon>Filobasidiales</taxon>
        <taxon>Filobasidiaceae</taxon>
        <taxon>Naganishia</taxon>
    </lineage>
</organism>
<keyword evidence="8 9" id="KW-0472">Membrane</keyword>
<name>A0A8H3YDQ8_9TREE</name>
<dbReference type="SUPFAM" id="SSF103506">
    <property type="entry name" value="Mitochondrial carrier"/>
    <property type="match status" value="1"/>
</dbReference>
<feature type="repeat" description="Solcar" evidence="9">
    <location>
        <begin position="23"/>
        <end position="108"/>
    </location>
</feature>
<evidence type="ECO:0000256" key="2">
    <source>
        <dbReference type="ARBA" id="ARBA00006375"/>
    </source>
</evidence>
<dbReference type="PANTHER" id="PTHR45624:SF4">
    <property type="entry name" value="CONGESTED-LIKE TRACHEA PROTEIN-RELATED"/>
    <property type="match status" value="1"/>
</dbReference>
<proteinExistence type="inferred from homology"/>
<dbReference type="OrthoDB" id="14252at2759"/>
<evidence type="ECO:0000256" key="11">
    <source>
        <dbReference type="SAM" id="MobiDB-lite"/>
    </source>
</evidence>
<evidence type="ECO:0000256" key="3">
    <source>
        <dbReference type="ARBA" id="ARBA00022448"/>
    </source>
</evidence>
<protein>
    <submittedName>
        <fullName evidence="12">Uncharacterized protein</fullName>
    </submittedName>
</protein>
<sequence>MSDSPSINDAEAAHKQQQQQQTTSPVKSFLSGAAGGISCVLVGHPFDLTKTRLQTAARGEYTGAMDVVRKTLARDGVKGLYRGMGPPLVGVTPIFAISFWGYDLGKRIVYTATPNRTSPSLTVPELAFAGFFSAIPATLVAGPAERVKVLLQVQGQGVAGAPQYSGPFDVVRQLYKQGGLKSIFRGTVATLGRDGPGSAAYFVAYELVKDALKPADSTDLSVPAVITAGAAAGVAMWSIALPADTIKSKLQSAREGTYKGVGDCIRQTWAAGGWKGFYHGFGPAMARAVPANAATFLGVELSIKLMNSLF</sequence>
<dbReference type="GO" id="GO:0015227">
    <property type="term" value="F:O-acyl-L-carnitine transmembrane transporter activity"/>
    <property type="evidence" value="ECO:0007669"/>
    <property type="project" value="TreeGrafter"/>
</dbReference>
<evidence type="ECO:0000256" key="1">
    <source>
        <dbReference type="ARBA" id="ARBA00004225"/>
    </source>
</evidence>
<dbReference type="EMBL" id="BLZA01000009">
    <property type="protein sequence ID" value="GHJ84522.1"/>
    <property type="molecule type" value="Genomic_DNA"/>
</dbReference>
<dbReference type="GO" id="GO:0006839">
    <property type="term" value="P:mitochondrial transport"/>
    <property type="evidence" value="ECO:0007669"/>
    <property type="project" value="TreeGrafter"/>
</dbReference>
<keyword evidence="3 10" id="KW-0813">Transport</keyword>
<keyword evidence="7" id="KW-0496">Mitochondrion</keyword>
<evidence type="ECO:0000313" key="13">
    <source>
        <dbReference type="Proteomes" id="UP000620104"/>
    </source>
</evidence>
<dbReference type="PANTHER" id="PTHR45624">
    <property type="entry name" value="MITOCHONDRIAL BASIC AMINO ACIDS TRANSPORTER-RELATED"/>
    <property type="match status" value="1"/>
</dbReference>
<accession>A0A8H3YDQ8</accession>
<evidence type="ECO:0000256" key="4">
    <source>
        <dbReference type="ARBA" id="ARBA00022692"/>
    </source>
</evidence>
<gene>
    <name evidence="12" type="ORF">NliqN6_0924</name>
</gene>
<feature type="repeat" description="Solcar" evidence="9">
    <location>
        <begin position="220"/>
        <end position="305"/>
    </location>
</feature>
<keyword evidence="13" id="KW-1185">Reference proteome</keyword>
<evidence type="ECO:0000313" key="12">
    <source>
        <dbReference type="EMBL" id="GHJ84522.1"/>
    </source>
</evidence>
<dbReference type="GO" id="GO:1902603">
    <property type="term" value="P:carnitine transmembrane transport"/>
    <property type="evidence" value="ECO:0007669"/>
    <property type="project" value="TreeGrafter"/>
</dbReference>
<comment type="similarity">
    <text evidence="2 10">Belongs to the mitochondrial carrier (TC 2.A.29) family.</text>
</comment>
<dbReference type="InterPro" id="IPR050567">
    <property type="entry name" value="Mitochondrial_Carrier"/>
</dbReference>
<evidence type="ECO:0000256" key="10">
    <source>
        <dbReference type="RuleBase" id="RU000488"/>
    </source>
</evidence>
<evidence type="ECO:0000256" key="5">
    <source>
        <dbReference type="ARBA" id="ARBA00022737"/>
    </source>
</evidence>
<dbReference type="PROSITE" id="PS50920">
    <property type="entry name" value="SOLCAR"/>
    <property type="match status" value="3"/>
</dbReference>
<feature type="repeat" description="Solcar" evidence="9">
    <location>
        <begin position="121"/>
        <end position="211"/>
    </location>
</feature>
<dbReference type="AlphaFoldDB" id="A0A8H3YDQ8"/>
<evidence type="ECO:0000256" key="7">
    <source>
        <dbReference type="ARBA" id="ARBA00023128"/>
    </source>
</evidence>